<proteinExistence type="predicted"/>
<reference evidence="1 2" key="1">
    <citation type="submission" date="2020-02" db="EMBL/GenBank/DDBJ databases">
        <title>Bird 10,000 Genomes (B10K) Project - Family phase.</title>
        <authorList>
            <person name="Zhang G."/>
        </authorList>
    </citation>
    <scope>NUCLEOTIDE SEQUENCE [LARGE SCALE GENOMIC DNA]</scope>
    <source>
        <strain evidence="1">B10K-DU-001-40</strain>
        <tissue evidence="1">Muscle</tissue>
    </source>
</reference>
<accession>A0A7L4GGU3</accession>
<comment type="caution">
    <text evidence="1">The sequence shown here is derived from an EMBL/GenBank/DDBJ whole genome shotgun (WGS) entry which is preliminary data.</text>
</comment>
<evidence type="ECO:0000313" key="1">
    <source>
        <dbReference type="EMBL" id="NXX11533.1"/>
    </source>
</evidence>
<feature type="non-terminal residue" evidence="1">
    <location>
        <position position="1"/>
    </location>
</feature>
<dbReference type="OrthoDB" id="9226661at2759"/>
<name>A0A7L4GGU3_PODST</name>
<evidence type="ECO:0000313" key="2">
    <source>
        <dbReference type="Proteomes" id="UP000584326"/>
    </source>
</evidence>
<dbReference type="EMBL" id="VZTK01003751">
    <property type="protein sequence ID" value="NXX11533.1"/>
    <property type="molecule type" value="Genomic_DNA"/>
</dbReference>
<dbReference type="AlphaFoldDB" id="A0A7L4GGU3"/>
<dbReference type="Proteomes" id="UP000584326">
    <property type="component" value="Unassembled WGS sequence"/>
</dbReference>
<organism evidence="1 2">
    <name type="scientific">Podargus strigoides</name>
    <name type="common">Tawny frogmouth</name>
    <name type="synonym">Caprimulgus strigoides</name>
    <dbReference type="NCBI Taxonomy" id="8905"/>
    <lineage>
        <taxon>Eukaryota</taxon>
        <taxon>Metazoa</taxon>
        <taxon>Chordata</taxon>
        <taxon>Craniata</taxon>
        <taxon>Vertebrata</taxon>
        <taxon>Euteleostomi</taxon>
        <taxon>Archelosauria</taxon>
        <taxon>Archosauria</taxon>
        <taxon>Dinosauria</taxon>
        <taxon>Saurischia</taxon>
        <taxon>Theropoda</taxon>
        <taxon>Coelurosauria</taxon>
        <taxon>Aves</taxon>
        <taxon>Neognathae</taxon>
        <taxon>Neoaves</taxon>
        <taxon>Strisores</taxon>
        <taxon>Caprimulgiformes</taxon>
        <taxon>Podargidae</taxon>
        <taxon>Podargus</taxon>
    </lineage>
</organism>
<sequence length="54" mass="5901">LKGFAVGSKCVVWTSLEWCEALILEVSEEGTRVLNLSTGSEEIVHPENVWTGVP</sequence>
<keyword evidence="2" id="KW-1185">Reference proteome</keyword>
<gene>
    <name evidence="1" type="primary">Tdrd6</name>
    <name evidence="1" type="ORF">PODSTR_R12428</name>
</gene>
<protein>
    <submittedName>
        <fullName evidence="1">TDRD6 protein</fullName>
    </submittedName>
</protein>
<feature type="non-terminal residue" evidence="1">
    <location>
        <position position="54"/>
    </location>
</feature>